<dbReference type="RefSeq" id="WP_089000236.1">
    <property type="nucleotide sequence ID" value="NZ_LT607733.1"/>
</dbReference>
<name>A0A1C5G8X7_MICEH</name>
<reference evidence="2 3" key="1">
    <citation type="submission" date="2016-06" db="EMBL/GenBank/DDBJ databases">
        <authorList>
            <person name="Kjaerup R.B."/>
            <person name="Dalgaard T.S."/>
            <person name="Juul-Madsen H.R."/>
        </authorList>
    </citation>
    <scope>NUCLEOTIDE SEQUENCE [LARGE SCALE GENOMIC DNA]</scope>
    <source>
        <strain evidence="2 3">DSM 43913</strain>
    </source>
</reference>
<sequence>MGYRARDGELPVDPAHAEDEAGQARLVQVEADTDVPAPDDTTEKPGLVTEDDGSGMAGGASGSSSGGSTMPGHPDAPR</sequence>
<dbReference type="Proteomes" id="UP000198251">
    <property type="component" value="Chromosome I"/>
</dbReference>
<evidence type="ECO:0000313" key="2">
    <source>
        <dbReference type="EMBL" id="SCG16329.1"/>
    </source>
</evidence>
<evidence type="ECO:0000256" key="1">
    <source>
        <dbReference type="SAM" id="MobiDB-lite"/>
    </source>
</evidence>
<feature type="region of interest" description="Disordered" evidence="1">
    <location>
        <begin position="1"/>
        <end position="78"/>
    </location>
</feature>
<dbReference type="EMBL" id="LT607733">
    <property type="protein sequence ID" value="SCG16329.1"/>
    <property type="molecule type" value="Genomic_DNA"/>
</dbReference>
<keyword evidence="3" id="KW-1185">Reference proteome</keyword>
<proteinExistence type="predicted"/>
<feature type="compositionally biased region" description="Basic and acidic residues" evidence="1">
    <location>
        <begin position="1"/>
        <end position="19"/>
    </location>
</feature>
<accession>A0A1C5G8X7</accession>
<dbReference type="GeneID" id="95802392"/>
<gene>
    <name evidence="2" type="ORF">GA0070610_2590</name>
</gene>
<feature type="compositionally biased region" description="Gly residues" evidence="1">
    <location>
        <begin position="55"/>
        <end position="65"/>
    </location>
</feature>
<dbReference type="AlphaFoldDB" id="A0A1C5G8X7"/>
<evidence type="ECO:0008006" key="4">
    <source>
        <dbReference type="Google" id="ProtNLM"/>
    </source>
</evidence>
<protein>
    <recommendedName>
        <fullName evidence="4">Preprotein translocase YidC</fullName>
    </recommendedName>
</protein>
<evidence type="ECO:0000313" key="3">
    <source>
        <dbReference type="Proteomes" id="UP000198251"/>
    </source>
</evidence>
<organism evidence="2 3">
    <name type="scientific">Micromonospora echinofusca</name>
    <dbReference type="NCBI Taxonomy" id="47858"/>
    <lineage>
        <taxon>Bacteria</taxon>
        <taxon>Bacillati</taxon>
        <taxon>Actinomycetota</taxon>
        <taxon>Actinomycetes</taxon>
        <taxon>Micromonosporales</taxon>
        <taxon>Micromonosporaceae</taxon>
        <taxon>Micromonospora</taxon>
    </lineage>
</organism>